<keyword evidence="8" id="KW-0406">Ion transport</keyword>
<feature type="domain" description="TonB-dependent receptor-like beta-barrel" evidence="15">
    <location>
        <begin position="242"/>
        <end position="678"/>
    </location>
</feature>
<evidence type="ECO:0000256" key="3">
    <source>
        <dbReference type="ARBA" id="ARBA00022452"/>
    </source>
</evidence>
<dbReference type="Pfam" id="PF07715">
    <property type="entry name" value="Plug"/>
    <property type="match status" value="1"/>
</dbReference>
<comment type="caution">
    <text evidence="17">The sequence shown here is derived from an EMBL/GenBank/DDBJ whole genome shotgun (WGS) entry which is preliminary data.</text>
</comment>
<dbReference type="SUPFAM" id="SSF56935">
    <property type="entry name" value="Porins"/>
    <property type="match status" value="1"/>
</dbReference>
<dbReference type="InterPro" id="IPR039426">
    <property type="entry name" value="TonB-dep_rcpt-like"/>
</dbReference>
<name>A0A8J7G9E0_9FLAO</name>
<evidence type="ECO:0000256" key="1">
    <source>
        <dbReference type="ARBA" id="ARBA00004571"/>
    </source>
</evidence>
<keyword evidence="3 12" id="KW-1134">Transmembrane beta strand</keyword>
<evidence type="ECO:0000256" key="9">
    <source>
        <dbReference type="ARBA" id="ARBA00023077"/>
    </source>
</evidence>
<evidence type="ECO:0000256" key="12">
    <source>
        <dbReference type="PROSITE-ProRule" id="PRU01360"/>
    </source>
</evidence>
<dbReference type="EMBL" id="JADGIK010000006">
    <property type="protein sequence ID" value="MBF0597875.1"/>
    <property type="molecule type" value="Genomic_DNA"/>
</dbReference>
<evidence type="ECO:0000256" key="2">
    <source>
        <dbReference type="ARBA" id="ARBA00022448"/>
    </source>
</evidence>
<organism evidence="17 18">
    <name type="scientific">Faecalibacter rhinopitheci</name>
    <dbReference type="NCBI Taxonomy" id="2779678"/>
    <lineage>
        <taxon>Bacteria</taxon>
        <taxon>Pseudomonadati</taxon>
        <taxon>Bacteroidota</taxon>
        <taxon>Flavobacteriia</taxon>
        <taxon>Flavobacteriales</taxon>
        <taxon>Weeksellaceae</taxon>
        <taxon>Faecalibacter</taxon>
    </lineage>
</organism>
<keyword evidence="5 12" id="KW-0812">Transmembrane</keyword>
<evidence type="ECO:0000259" key="16">
    <source>
        <dbReference type="Pfam" id="PF07715"/>
    </source>
</evidence>
<evidence type="ECO:0000313" key="17">
    <source>
        <dbReference type="EMBL" id="MBF0597875.1"/>
    </source>
</evidence>
<evidence type="ECO:0000256" key="11">
    <source>
        <dbReference type="ARBA" id="ARBA00023237"/>
    </source>
</evidence>
<dbReference type="Gene3D" id="2.40.170.20">
    <property type="entry name" value="TonB-dependent receptor, beta-barrel domain"/>
    <property type="match status" value="1"/>
</dbReference>
<evidence type="ECO:0000256" key="5">
    <source>
        <dbReference type="ARBA" id="ARBA00022692"/>
    </source>
</evidence>
<evidence type="ECO:0000313" key="18">
    <source>
        <dbReference type="Proteomes" id="UP000608754"/>
    </source>
</evidence>
<dbReference type="InterPro" id="IPR012910">
    <property type="entry name" value="Plug_dom"/>
</dbReference>
<dbReference type="InterPro" id="IPR036942">
    <property type="entry name" value="Beta-barrel_TonB_sf"/>
</dbReference>
<dbReference type="InterPro" id="IPR000531">
    <property type="entry name" value="Beta-barrel_TonB"/>
</dbReference>
<keyword evidence="10 12" id="KW-0472">Membrane</keyword>
<comment type="similarity">
    <text evidence="12 13">Belongs to the TonB-dependent receptor family.</text>
</comment>
<dbReference type="RefSeq" id="WP_194183416.1">
    <property type="nucleotide sequence ID" value="NZ_JADGIK010000006.1"/>
</dbReference>
<dbReference type="Pfam" id="PF00593">
    <property type="entry name" value="TonB_dep_Rec_b-barrel"/>
    <property type="match status" value="1"/>
</dbReference>
<evidence type="ECO:0000256" key="10">
    <source>
        <dbReference type="ARBA" id="ARBA00023136"/>
    </source>
</evidence>
<keyword evidence="18" id="KW-1185">Reference proteome</keyword>
<dbReference type="PANTHER" id="PTHR32552:SF68">
    <property type="entry name" value="FERRICHROME OUTER MEMBRANE TRANSPORTER_PHAGE RECEPTOR"/>
    <property type="match status" value="1"/>
</dbReference>
<evidence type="ECO:0000256" key="7">
    <source>
        <dbReference type="ARBA" id="ARBA00023004"/>
    </source>
</evidence>
<gene>
    <name evidence="17" type="ORF">IM532_10530</name>
</gene>
<proteinExistence type="inferred from homology"/>
<protein>
    <submittedName>
        <fullName evidence="17">TonB-dependent receptor</fullName>
    </submittedName>
</protein>
<dbReference type="PROSITE" id="PS52016">
    <property type="entry name" value="TONB_DEPENDENT_REC_3"/>
    <property type="match status" value="1"/>
</dbReference>
<keyword evidence="17" id="KW-0675">Receptor</keyword>
<evidence type="ECO:0000256" key="6">
    <source>
        <dbReference type="ARBA" id="ARBA00022729"/>
    </source>
</evidence>
<dbReference type="AlphaFoldDB" id="A0A8J7G9E0"/>
<feature type="signal peptide" evidence="14">
    <location>
        <begin position="1"/>
        <end position="18"/>
    </location>
</feature>
<evidence type="ECO:0000256" key="8">
    <source>
        <dbReference type="ARBA" id="ARBA00023065"/>
    </source>
</evidence>
<keyword evidence="2 12" id="KW-0813">Transport</keyword>
<sequence length="711" mass="81001">MKRSIILLSLFGASILNAQINDSIPNQEEISLQEVSITEKLPITVEKISNKILQKKNLGQDIPTLLNGATSVITSTEAGNGIGYSTIRIRGLNESSINVTLNGIPLNNAESQGVFWVNMPDLASSTNSMIIQRGVGTSSNGMASFGASVNIESQNPSKDPYAEANLSFGSFNAQKYTIQAGTGKILNNKLSIDGRFSKINSDGFIDRATADLIGYDITALYQINDKTSFRFQNMYGKEKTYQAWNGIDGEAMKRNRRFNSAGAIYNEDWTEVIGYYNNEIDDYQQNHYFLTWNQLYGKGWKSNVTLHYTKGKGYFENYKQDERLSKYKINHLSFTSTDLVRQKFLDNDFYGFNLEVENQQLGDFKVFFGLSGNEYDGDHFGQIKWMKDYNWTDTNYKFYNNNSLKRQLSAYAKVLYQWNQFEFFGDLQYRYVDYEGKYLPNGENDDDDFRPFAATFHFVNPKAGLNYKINANNIFYISYGISQREPLRADYENIGNEPKAEFLQDYELGYRKTGRFSMSANLYYMDYRNQLVPTGRVNDVGTPIRENSGASYRRGIELDASYQLIPSKLNVFGNLTLAQNKNKNFTEEDWVNGGIKSYGKTSIALSPDIISAFGFEVYPAKNLLINFTNKYVGQQYLSNTEPADGKLSDYLVSDLLIRYAPNWFGLKKLELSLLVNNLFDVEYESNGYYYEGPYYFPQAGINVLGGISIRL</sequence>
<evidence type="ECO:0000256" key="14">
    <source>
        <dbReference type="SAM" id="SignalP"/>
    </source>
</evidence>
<dbReference type="PANTHER" id="PTHR32552">
    <property type="entry name" value="FERRICHROME IRON RECEPTOR-RELATED"/>
    <property type="match status" value="1"/>
</dbReference>
<keyword evidence="7" id="KW-0408">Iron</keyword>
<comment type="subcellular location">
    <subcellularLocation>
        <location evidence="1 12">Cell outer membrane</location>
        <topology evidence="1 12">Multi-pass membrane protein</topology>
    </subcellularLocation>
</comment>
<keyword evidence="9 13" id="KW-0798">TonB box</keyword>
<reference evidence="17" key="1">
    <citation type="submission" date="2020-10" db="EMBL/GenBank/DDBJ databases">
        <authorList>
            <person name="Lu T."/>
            <person name="Wang Q."/>
            <person name="Han X."/>
        </authorList>
    </citation>
    <scope>NUCLEOTIDE SEQUENCE</scope>
    <source>
        <strain evidence="17">WQ 117</strain>
    </source>
</reference>
<dbReference type="Proteomes" id="UP000608754">
    <property type="component" value="Unassembled WGS sequence"/>
</dbReference>
<feature type="domain" description="TonB-dependent receptor plug" evidence="16">
    <location>
        <begin position="40"/>
        <end position="146"/>
    </location>
</feature>
<dbReference type="GO" id="GO:0015344">
    <property type="term" value="F:siderophore uptake transmembrane transporter activity"/>
    <property type="evidence" value="ECO:0007669"/>
    <property type="project" value="TreeGrafter"/>
</dbReference>
<dbReference type="GO" id="GO:0009279">
    <property type="term" value="C:cell outer membrane"/>
    <property type="evidence" value="ECO:0007669"/>
    <property type="project" value="UniProtKB-SubCell"/>
</dbReference>
<feature type="chain" id="PRO_5035198146" evidence="14">
    <location>
        <begin position="19"/>
        <end position="711"/>
    </location>
</feature>
<keyword evidence="6 14" id="KW-0732">Signal</keyword>
<dbReference type="InterPro" id="IPR037066">
    <property type="entry name" value="Plug_dom_sf"/>
</dbReference>
<dbReference type="Gene3D" id="2.170.130.10">
    <property type="entry name" value="TonB-dependent receptor, plug domain"/>
    <property type="match status" value="1"/>
</dbReference>
<keyword evidence="11 12" id="KW-0998">Cell outer membrane</keyword>
<evidence type="ECO:0000256" key="4">
    <source>
        <dbReference type="ARBA" id="ARBA00022496"/>
    </source>
</evidence>
<evidence type="ECO:0000256" key="13">
    <source>
        <dbReference type="RuleBase" id="RU003357"/>
    </source>
</evidence>
<accession>A0A8J7G9E0</accession>
<evidence type="ECO:0000259" key="15">
    <source>
        <dbReference type="Pfam" id="PF00593"/>
    </source>
</evidence>
<keyword evidence="4" id="KW-0410">Iron transport</keyword>